<dbReference type="Ensembl" id="ENSPFOT00000023472.1">
    <property type="protein sequence ID" value="ENSPFOP00000024901.1"/>
    <property type="gene ID" value="ENSPFOG00000023642.1"/>
</dbReference>
<evidence type="ECO:0000313" key="2">
    <source>
        <dbReference type="Proteomes" id="UP000028760"/>
    </source>
</evidence>
<dbReference type="Proteomes" id="UP000028760">
    <property type="component" value="Unassembled WGS sequence"/>
</dbReference>
<accession>A0A096M0G0</accession>
<protein>
    <submittedName>
        <fullName evidence="1">Uncharacterized protein</fullName>
    </submittedName>
</protein>
<keyword evidence="2" id="KW-1185">Reference proteome</keyword>
<name>A0A096M0G0_POEFO</name>
<reference evidence="1" key="3">
    <citation type="submission" date="2025-09" db="UniProtKB">
        <authorList>
            <consortium name="Ensembl"/>
        </authorList>
    </citation>
    <scope>IDENTIFICATION</scope>
</reference>
<reference evidence="1" key="2">
    <citation type="submission" date="2025-08" db="UniProtKB">
        <authorList>
            <consortium name="Ensembl"/>
        </authorList>
    </citation>
    <scope>IDENTIFICATION</scope>
</reference>
<reference evidence="2" key="1">
    <citation type="submission" date="2013-10" db="EMBL/GenBank/DDBJ databases">
        <authorList>
            <person name="Schartl M."/>
            <person name="Warren W."/>
        </authorList>
    </citation>
    <scope>NUCLEOTIDE SEQUENCE [LARGE SCALE GENOMIC DNA]</scope>
    <source>
        <strain evidence="2">female</strain>
    </source>
</reference>
<dbReference type="AlphaFoldDB" id="A0A096M0G0"/>
<proteinExistence type="predicted"/>
<evidence type="ECO:0000313" key="1">
    <source>
        <dbReference type="Ensembl" id="ENSPFOP00000024901.1"/>
    </source>
</evidence>
<organism evidence="1 2">
    <name type="scientific">Poecilia formosa</name>
    <name type="common">Amazon molly</name>
    <name type="synonym">Limia formosa</name>
    <dbReference type="NCBI Taxonomy" id="48698"/>
    <lineage>
        <taxon>Eukaryota</taxon>
        <taxon>Metazoa</taxon>
        <taxon>Chordata</taxon>
        <taxon>Craniata</taxon>
        <taxon>Vertebrata</taxon>
        <taxon>Euteleostomi</taxon>
        <taxon>Actinopterygii</taxon>
        <taxon>Neopterygii</taxon>
        <taxon>Teleostei</taxon>
        <taxon>Neoteleostei</taxon>
        <taxon>Acanthomorphata</taxon>
        <taxon>Ovalentaria</taxon>
        <taxon>Atherinomorphae</taxon>
        <taxon>Cyprinodontiformes</taxon>
        <taxon>Poeciliidae</taxon>
        <taxon>Poeciliinae</taxon>
        <taxon>Poecilia</taxon>
    </lineage>
</organism>
<dbReference type="EMBL" id="AYCK01002435">
    <property type="status" value="NOT_ANNOTATED_CDS"/>
    <property type="molecule type" value="Genomic_DNA"/>
</dbReference>
<sequence>CNFHVSESCRNMNKNLYLCSVNQLPFPIFSLFKNLQEWIRLSKCILEKNQFSQQVFLKNKEDKIKAIKPCC</sequence>